<evidence type="ECO:0000313" key="4">
    <source>
        <dbReference type="EMBL" id="KAF7269940.1"/>
    </source>
</evidence>
<feature type="chain" id="PRO_5032439587" evidence="3">
    <location>
        <begin position="23"/>
        <end position="690"/>
    </location>
</feature>
<reference evidence="4" key="1">
    <citation type="submission" date="2020-08" db="EMBL/GenBank/DDBJ databases">
        <title>Genome sequencing and assembly of the red palm weevil Rhynchophorus ferrugineus.</title>
        <authorList>
            <person name="Dias G.B."/>
            <person name="Bergman C.M."/>
            <person name="Manee M."/>
        </authorList>
    </citation>
    <scope>NUCLEOTIDE SEQUENCE</scope>
    <source>
        <strain evidence="4">AA-2017</strain>
        <tissue evidence="4">Whole larva</tissue>
    </source>
</reference>
<feature type="transmembrane region" description="Helical" evidence="2">
    <location>
        <begin position="354"/>
        <end position="376"/>
    </location>
</feature>
<keyword evidence="3" id="KW-0732">Signal</keyword>
<keyword evidence="2" id="KW-0472">Membrane</keyword>
<proteinExistence type="predicted"/>
<keyword evidence="5" id="KW-1185">Reference proteome</keyword>
<dbReference type="Proteomes" id="UP000625711">
    <property type="component" value="Unassembled WGS sequence"/>
</dbReference>
<accession>A0A834M819</accession>
<dbReference type="OrthoDB" id="6614503at2759"/>
<feature type="signal peptide" evidence="3">
    <location>
        <begin position="1"/>
        <end position="22"/>
    </location>
</feature>
<evidence type="ECO:0000256" key="2">
    <source>
        <dbReference type="SAM" id="Phobius"/>
    </source>
</evidence>
<protein>
    <submittedName>
        <fullName evidence="4">Uncharacterized protein</fullName>
    </submittedName>
</protein>
<comment type="caution">
    <text evidence="4">The sequence shown here is derived from an EMBL/GenBank/DDBJ whole genome shotgun (WGS) entry which is preliminary data.</text>
</comment>
<keyword evidence="2" id="KW-1133">Transmembrane helix</keyword>
<name>A0A834M819_RHYFE</name>
<feature type="compositionally biased region" description="Low complexity" evidence="1">
    <location>
        <begin position="394"/>
        <end position="406"/>
    </location>
</feature>
<dbReference type="AlphaFoldDB" id="A0A834M819"/>
<organism evidence="4 5">
    <name type="scientific">Rhynchophorus ferrugineus</name>
    <name type="common">Red palm weevil</name>
    <name type="synonym">Curculio ferrugineus</name>
    <dbReference type="NCBI Taxonomy" id="354439"/>
    <lineage>
        <taxon>Eukaryota</taxon>
        <taxon>Metazoa</taxon>
        <taxon>Ecdysozoa</taxon>
        <taxon>Arthropoda</taxon>
        <taxon>Hexapoda</taxon>
        <taxon>Insecta</taxon>
        <taxon>Pterygota</taxon>
        <taxon>Neoptera</taxon>
        <taxon>Endopterygota</taxon>
        <taxon>Coleoptera</taxon>
        <taxon>Polyphaga</taxon>
        <taxon>Cucujiformia</taxon>
        <taxon>Curculionidae</taxon>
        <taxon>Dryophthorinae</taxon>
        <taxon>Rhynchophorus</taxon>
    </lineage>
</organism>
<feature type="compositionally biased region" description="Polar residues" evidence="1">
    <location>
        <begin position="556"/>
        <end position="587"/>
    </location>
</feature>
<evidence type="ECO:0000256" key="1">
    <source>
        <dbReference type="SAM" id="MobiDB-lite"/>
    </source>
</evidence>
<keyword evidence="2" id="KW-0812">Transmembrane</keyword>
<feature type="region of interest" description="Disordered" evidence="1">
    <location>
        <begin position="494"/>
        <end position="528"/>
    </location>
</feature>
<feature type="region of interest" description="Disordered" evidence="1">
    <location>
        <begin position="556"/>
        <end position="645"/>
    </location>
</feature>
<sequence>MHLGHVHSILFILNALFTTVLLQTDTENCNSGKIRTAGTGTVLFNPTDVYKTCWSQDELSIITARMIMEDVIPDPRIISIQCNDDITDIIDYFKAVIEFIRGSTKGRKKHILLMALTDLLGGYLHYAILPMSRKAYYAGAVEFTYMEKLIQLYEEVKWFLRTNGQGWTKPMLITKEVSVPVIDIEKEFNAENTNSCCSRLLFYEHEPLKSKTKRSATTEKGFYFPLPFFDAKHSPKAIVVPLKHYAVRSIESRRAAYIIMKYFVTAERCLHDSKAKQDQVQKFQNNLYTWIEHDVIPKLGDDRFYAAFGGAVRVWNTLKVLGARVGEVSCNTDENEEEMAAVPGAGCSSRRTNLFIVAMLVIIFAWFVIGTCFICYRMRNSKKTKTHHDDTNKKSSSSGSLSSSKFSSFLSKSSSKSSKEQYCKCCEYTVSEKSVADTSTSEYDTEKTKKKPKRKLLDAINKRNTKSSPCVCTGDGPATIEPQQSVKVLPSIEEISEQSQNKERKPSLKRISFAQDSSLSSSDSGAKVCVPPWVKVKNTIPCPILVDKTTSYVTSKSNTAKSQTVPENVANESTATNEPVATQSTPTDKPENNLESVTPEEKTETLTTPSNQSIEKPSETVEESSNVEDEQKSTPPTDPLEKTYENYHMAACHSSMSGSYDLFHGQGYTKPYIFGYDFQTSTSSDLSDDD</sequence>
<dbReference type="EMBL" id="JAACXV010014155">
    <property type="protein sequence ID" value="KAF7269940.1"/>
    <property type="molecule type" value="Genomic_DNA"/>
</dbReference>
<gene>
    <name evidence="4" type="ORF">GWI33_017031</name>
</gene>
<evidence type="ECO:0000313" key="5">
    <source>
        <dbReference type="Proteomes" id="UP000625711"/>
    </source>
</evidence>
<feature type="region of interest" description="Disordered" evidence="1">
    <location>
        <begin position="384"/>
        <end position="406"/>
    </location>
</feature>
<evidence type="ECO:0000256" key="3">
    <source>
        <dbReference type="SAM" id="SignalP"/>
    </source>
</evidence>